<sequence length="1223" mass="135549">MPGDFVVDLTQDDEDDVVFVKSKPVAAPSRERAVAWDFAPPVQSQPAPSLQTFSPKRTNSPVVKQSPGSRVAARPGTVSAQETPQATPSKSARFSVAALDEPQPLAFDLQPRAHLSGPQAVPPPPLPTQILRNSTPQPPRRSSKEQHTPRMQTPKVLDWTVDQIAGQLGALVGEVHQGHGRLVEFMLEEAERRVPEEETHLSVFDDFADMKSIALEAPPGPEMETMVVKFKQHSGEHGKYKGSGKRASYPVVCIKCDKEPVPRYRFHHVEVRKNILTPNTMLNFVPHLRDVDPNSAEEKKYSNWLAELDKLDTQSGFKTQDRSQKLAKRERDEYAATLSMYLEPWLQKLAIDGCSKSTLIRYMASQPKHDDAITPQQKSTILNTHSQDTDSPQTDRVAKLFTEAFDRIFNAEDKYPRVSLRDILLLDKTVETIVDNRRAKDTPSSQKHRDVDLLPQLERNLASYTCLGCLICFSHDCEHGEFDADNQRLCVSLDCNGGLARTLMGKWKAQIDDQGGNAQSGKTVLHQQCKRDCYRMYDVGNPAQTVEPWSSREIDVLKAVFTTLGYSTKLTPSCFVAAVLGRLCWDVRRKYEELKLSLPPIEPRADPPKVKPVSWYDRKKKQLIGDWQDLTVTHEHAAREDFITCHHDGPCTVANGCPCAGSSPRPVLCESFCLCTAEECALKFTGCACHSLGKTCLQKQKEGKPCICVQLNRECDPVLCIGCKASDRADPENAHDEHMHSTGCQNVVLQRGASKVLLLGKSQLEGCGYGLFTAEDIAQDEFVIEYTGELITHDEGVRREARRGDVFDEEHTTSYLFTLLEEGGIWVDAAIYGNLSRYINHASEHDKKGSNITPKIMYVNGEWRIKFTALREIKAGEELFFNYGDNFPNLTKKLLDKDDDKPGDKRKSGTQRGQTARKTTTKNGGKGKGKKPLAGQAGLDDDVMDWTAGGVPLHDEDDMADDWEEDRTPRRRKKRGGRRPGAGRKKKVVVDANQPRTEINDSQDESSLNQSVNTDNTPNRSRRLFGSGPELGTDSNAATRQKLAADQDPSVKKVSKRGGARPGAGRKPKHPKQPIAPKTEGSPSAANVDGGTPDTDGKRSLSLDSDDVPLMSSALSGQTRILEHTSSFVAAPVAPVPPAVETDVSTSRKRKMTEFESDEDDIMATSTRRNDHGGGTVGVGGSGGEGLLHREAQFRPIDDDEDDDESIADRPRKRTMKMPARYL</sequence>
<dbReference type="InterPro" id="IPR040968">
    <property type="entry name" value="EZH2_MCSS_fung"/>
</dbReference>
<feature type="compositionally biased region" description="Polar residues" evidence="7">
    <location>
        <begin position="78"/>
        <end position="92"/>
    </location>
</feature>
<dbReference type="SUPFAM" id="SSF82199">
    <property type="entry name" value="SET domain"/>
    <property type="match status" value="1"/>
</dbReference>
<evidence type="ECO:0000259" key="9">
    <source>
        <dbReference type="PROSITE" id="PS51633"/>
    </source>
</evidence>
<dbReference type="InterPro" id="IPR040595">
    <property type="entry name" value="EZH2_N"/>
</dbReference>
<organism evidence="10 11">
    <name type="scientific">Immersiella caudata</name>
    <dbReference type="NCBI Taxonomy" id="314043"/>
    <lineage>
        <taxon>Eukaryota</taxon>
        <taxon>Fungi</taxon>
        <taxon>Dikarya</taxon>
        <taxon>Ascomycota</taxon>
        <taxon>Pezizomycotina</taxon>
        <taxon>Sordariomycetes</taxon>
        <taxon>Sordariomycetidae</taxon>
        <taxon>Sordariales</taxon>
        <taxon>Lasiosphaeriaceae</taxon>
        <taxon>Immersiella</taxon>
    </lineage>
</organism>
<dbReference type="Pfam" id="PF18601">
    <property type="entry name" value="EZH2_N"/>
    <property type="match status" value="1"/>
</dbReference>
<dbReference type="InterPro" id="IPR041355">
    <property type="entry name" value="Pre-SET_CXC"/>
</dbReference>
<dbReference type="Proteomes" id="UP001175000">
    <property type="component" value="Unassembled WGS sequence"/>
</dbReference>
<keyword evidence="2" id="KW-0808">Transferase</keyword>
<dbReference type="GO" id="GO:0032259">
    <property type="term" value="P:methylation"/>
    <property type="evidence" value="ECO:0007669"/>
    <property type="project" value="UniProtKB-KW"/>
</dbReference>
<dbReference type="GO" id="GO:0140951">
    <property type="term" value="F:histone H3K27 trimethyltransferase activity"/>
    <property type="evidence" value="ECO:0007669"/>
    <property type="project" value="UniProtKB-EC"/>
</dbReference>
<feature type="compositionally biased region" description="Polar residues" evidence="7">
    <location>
        <begin position="42"/>
        <end position="68"/>
    </location>
</feature>
<dbReference type="InterPro" id="IPR045318">
    <property type="entry name" value="EZH1/2-like"/>
</dbReference>
<dbReference type="SMART" id="SM00317">
    <property type="entry name" value="SET"/>
    <property type="match status" value="1"/>
</dbReference>
<evidence type="ECO:0000256" key="6">
    <source>
        <dbReference type="ARBA" id="ARBA00048568"/>
    </source>
</evidence>
<evidence type="ECO:0000256" key="7">
    <source>
        <dbReference type="SAM" id="MobiDB-lite"/>
    </source>
</evidence>
<name>A0AA40CBA7_9PEZI</name>
<feature type="region of interest" description="Disordered" evidence="7">
    <location>
        <begin position="1139"/>
        <end position="1223"/>
    </location>
</feature>
<dbReference type="EMBL" id="JAULSU010000001">
    <property type="protein sequence ID" value="KAK0631925.1"/>
    <property type="molecule type" value="Genomic_DNA"/>
</dbReference>
<keyword evidence="3" id="KW-0949">S-adenosyl-L-methionine</keyword>
<dbReference type="GO" id="GO:0005634">
    <property type="term" value="C:nucleus"/>
    <property type="evidence" value="ECO:0007669"/>
    <property type="project" value="TreeGrafter"/>
</dbReference>
<evidence type="ECO:0000256" key="2">
    <source>
        <dbReference type="ARBA" id="ARBA00022679"/>
    </source>
</evidence>
<keyword evidence="4" id="KW-0805">Transcription regulation</keyword>
<dbReference type="PROSITE" id="PS50280">
    <property type="entry name" value="SET"/>
    <property type="match status" value="1"/>
</dbReference>
<feature type="compositionally biased region" description="Basic residues" evidence="7">
    <location>
        <begin position="1053"/>
        <end position="1072"/>
    </location>
</feature>
<dbReference type="PANTHER" id="PTHR45747:SF4">
    <property type="entry name" value="HISTONE-LYSINE N-METHYLTRANSFERASE E(Z)"/>
    <property type="match status" value="1"/>
</dbReference>
<dbReference type="Pfam" id="PF18264">
    <property type="entry name" value="preSET_CXC"/>
    <property type="match status" value="1"/>
</dbReference>
<dbReference type="Pfam" id="PF00856">
    <property type="entry name" value="SET"/>
    <property type="match status" value="1"/>
</dbReference>
<dbReference type="InterPro" id="IPR001214">
    <property type="entry name" value="SET_dom"/>
</dbReference>
<evidence type="ECO:0000256" key="1">
    <source>
        <dbReference type="ARBA" id="ARBA00022603"/>
    </source>
</evidence>
<dbReference type="Pfam" id="PF21509">
    <property type="entry name" value="Ezh2-like__CXC_fung"/>
    <property type="match status" value="1"/>
</dbReference>
<feature type="compositionally biased region" description="Basic residues" evidence="7">
    <location>
        <begin position="969"/>
        <end position="987"/>
    </location>
</feature>
<dbReference type="InterPro" id="IPR026489">
    <property type="entry name" value="CXC_dom"/>
</dbReference>
<feature type="region of interest" description="Disordered" evidence="7">
    <location>
        <begin position="114"/>
        <end position="152"/>
    </location>
</feature>
<feature type="compositionally biased region" description="Basic and acidic residues" evidence="7">
    <location>
        <begin position="1187"/>
        <end position="1197"/>
    </location>
</feature>
<feature type="domain" description="CXC" evidence="9">
    <location>
        <begin position="618"/>
        <end position="740"/>
    </location>
</feature>
<protein>
    <submittedName>
        <fullName evidence="10">Uncharacterized protein</fullName>
    </submittedName>
</protein>
<evidence type="ECO:0000256" key="3">
    <source>
        <dbReference type="ARBA" id="ARBA00022691"/>
    </source>
</evidence>
<comment type="caution">
    <text evidence="10">The sequence shown here is derived from an EMBL/GenBank/DDBJ whole genome shotgun (WGS) entry which is preliminary data.</text>
</comment>
<dbReference type="Pfam" id="PF18600">
    <property type="entry name" value="Ezh2_MCSS_fung"/>
    <property type="match status" value="1"/>
</dbReference>
<proteinExistence type="predicted"/>
<dbReference type="PANTHER" id="PTHR45747">
    <property type="entry name" value="HISTONE-LYSINE N-METHYLTRANSFERASE E(Z)"/>
    <property type="match status" value="1"/>
</dbReference>
<feature type="compositionally biased region" description="Gly residues" evidence="7">
    <location>
        <begin position="1173"/>
        <end position="1186"/>
    </location>
</feature>
<feature type="domain" description="SET" evidence="8">
    <location>
        <begin position="755"/>
        <end position="884"/>
    </location>
</feature>
<dbReference type="InterPro" id="IPR046341">
    <property type="entry name" value="SET_dom_sf"/>
</dbReference>
<gene>
    <name evidence="10" type="ORF">B0T14DRAFT_15548</name>
</gene>
<feature type="compositionally biased region" description="Basic and acidic residues" evidence="7">
    <location>
        <begin position="894"/>
        <end position="907"/>
    </location>
</feature>
<dbReference type="GO" id="GO:0003682">
    <property type="term" value="F:chromatin binding"/>
    <property type="evidence" value="ECO:0007669"/>
    <property type="project" value="TreeGrafter"/>
</dbReference>
<keyword evidence="5" id="KW-0804">Transcription</keyword>
<dbReference type="Gene3D" id="2.170.270.10">
    <property type="entry name" value="SET domain"/>
    <property type="match status" value="1"/>
</dbReference>
<comment type="catalytic activity">
    <reaction evidence="6">
        <text>L-lysyl(27)-[histone H3] + 3 S-adenosyl-L-methionine = N(6),N(6),N(6)-trimethyl-L-lysyl(27)-[histone H3] + 3 S-adenosyl-L-homocysteine + 3 H(+)</text>
        <dbReference type="Rhea" id="RHEA:60292"/>
        <dbReference type="Rhea" id="RHEA-COMP:15535"/>
        <dbReference type="Rhea" id="RHEA-COMP:15548"/>
        <dbReference type="ChEBI" id="CHEBI:15378"/>
        <dbReference type="ChEBI" id="CHEBI:29969"/>
        <dbReference type="ChEBI" id="CHEBI:57856"/>
        <dbReference type="ChEBI" id="CHEBI:59789"/>
        <dbReference type="ChEBI" id="CHEBI:61961"/>
        <dbReference type="EC" id="2.1.1.356"/>
    </reaction>
</comment>
<evidence type="ECO:0000259" key="8">
    <source>
        <dbReference type="PROSITE" id="PS50280"/>
    </source>
</evidence>
<dbReference type="AlphaFoldDB" id="A0AA40CBA7"/>
<dbReference type="PROSITE" id="PS51633">
    <property type="entry name" value="CXC"/>
    <property type="match status" value="1"/>
</dbReference>
<dbReference type="GO" id="GO:0031507">
    <property type="term" value="P:heterochromatin formation"/>
    <property type="evidence" value="ECO:0007669"/>
    <property type="project" value="TreeGrafter"/>
</dbReference>
<dbReference type="InterPro" id="IPR048360">
    <property type="entry name" value="Ezh2_CXC_fung"/>
</dbReference>
<feature type="compositionally biased region" description="Acidic residues" evidence="7">
    <location>
        <begin position="955"/>
        <end position="965"/>
    </location>
</feature>
<evidence type="ECO:0000313" key="11">
    <source>
        <dbReference type="Proteomes" id="UP001175000"/>
    </source>
</evidence>
<accession>A0AA40CBA7</accession>
<evidence type="ECO:0000256" key="4">
    <source>
        <dbReference type="ARBA" id="ARBA00023015"/>
    </source>
</evidence>
<keyword evidence="11" id="KW-1185">Reference proteome</keyword>
<feature type="region of interest" description="Disordered" evidence="7">
    <location>
        <begin position="40"/>
        <end position="93"/>
    </location>
</feature>
<feature type="region of interest" description="Disordered" evidence="7">
    <location>
        <begin position="894"/>
        <end position="1111"/>
    </location>
</feature>
<evidence type="ECO:0000256" key="5">
    <source>
        <dbReference type="ARBA" id="ARBA00023163"/>
    </source>
</evidence>
<reference evidence="10" key="1">
    <citation type="submission" date="2023-06" db="EMBL/GenBank/DDBJ databases">
        <title>Genome-scale phylogeny and comparative genomics of the fungal order Sordariales.</title>
        <authorList>
            <consortium name="Lawrence Berkeley National Laboratory"/>
            <person name="Hensen N."/>
            <person name="Bonometti L."/>
            <person name="Westerberg I."/>
            <person name="Brannstrom I.O."/>
            <person name="Guillou S."/>
            <person name="Cros-Aarteil S."/>
            <person name="Calhoun S."/>
            <person name="Haridas S."/>
            <person name="Kuo A."/>
            <person name="Mondo S."/>
            <person name="Pangilinan J."/>
            <person name="Riley R."/>
            <person name="Labutti K."/>
            <person name="Andreopoulos B."/>
            <person name="Lipzen A."/>
            <person name="Chen C."/>
            <person name="Yanf M."/>
            <person name="Daum C."/>
            <person name="Ng V."/>
            <person name="Clum A."/>
            <person name="Steindorff A."/>
            <person name="Ohm R."/>
            <person name="Martin F."/>
            <person name="Silar P."/>
            <person name="Natvig D."/>
            <person name="Lalanne C."/>
            <person name="Gautier V."/>
            <person name="Ament-Velasquez S.L."/>
            <person name="Kruys A."/>
            <person name="Hutchinson M.I."/>
            <person name="Powell A.J."/>
            <person name="Barry K."/>
            <person name="Miller A.N."/>
            <person name="Grigoriev I.V."/>
            <person name="Debuchy R."/>
            <person name="Gladieux P."/>
            <person name="Thoren M.H."/>
            <person name="Johannesson H."/>
        </authorList>
    </citation>
    <scope>NUCLEOTIDE SEQUENCE</scope>
    <source>
        <strain evidence="10">CBS 606.72</strain>
    </source>
</reference>
<feature type="compositionally biased region" description="Polar residues" evidence="7">
    <location>
        <begin position="1005"/>
        <end position="1019"/>
    </location>
</feature>
<evidence type="ECO:0000313" key="10">
    <source>
        <dbReference type="EMBL" id="KAK0631925.1"/>
    </source>
</evidence>
<keyword evidence="1" id="KW-0489">Methyltransferase</keyword>